<evidence type="ECO:0000313" key="4">
    <source>
        <dbReference type="Proteomes" id="UP000242520"/>
    </source>
</evidence>
<dbReference type="Pfam" id="PF02021">
    <property type="entry name" value="UPF0102"/>
    <property type="match status" value="1"/>
</dbReference>
<evidence type="ECO:0000256" key="2">
    <source>
        <dbReference type="HAMAP-Rule" id="MF_00048"/>
    </source>
</evidence>
<dbReference type="InterPro" id="IPR011856">
    <property type="entry name" value="tRNA_endonuc-like_dom_sf"/>
</dbReference>
<accession>A0A1M5Q058</accession>
<gene>
    <name evidence="3" type="ORF">SAMN02744040_00713</name>
</gene>
<dbReference type="InterPro" id="IPR003509">
    <property type="entry name" value="UPF0102_YraN-like"/>
</dbReference>
<dbReference type="RefSeq" id="WP_072723704.1">
    <property type="nucleotide sequence ID" value="NZ_FQXH01000007.1"/>
</dbReference>
<sequence>MNNREKGILGEKIASDYLIKNNFKILQKNYKTKYGEIDLIVSKDGKIIFVEVKSRNSLNYGYPSESVNYRKQSKIIYTAKHYILSNNIKNNDFRFDVIEVYLKNKNINHIENAFWGY</sequence>
<keyword evidence="3" id="KW-0378">Hydrolase</keyword>
<protein>
    <recommendedName>
        <fullName evidence="2">UPF0102 protein SAMN02744040_00713</fullName>
    </recommendedName>
</protein>
<organism evidence="3 4">
    <name type="scientific">Tepidibacter thalassicus DSM 15285</name>
    <dbReference type="NCBI Taxonomy" id="1123350"/>
    <lineage>
        <taxon>Bacteria</taxon>
        <taxon>Bacillati</taxon>
        <taxon>Bacillota</taxon>
        <taxon>Clostridia</taxon>
        <taxon>Peptostreptococcales</taxon>
        <taxon>Peptostreptococcaceae</taxon>
        <taxon>Tepidibacter</taxon>
    </lineage>
</organism>
<dbReference type="InterPro" id="IPR011335">
    <property type="entry name" value="Restrct_endonuc-II-like"/>
</dbReference>
<dbReference type="GO" id="GO:0003676">
    <property type="term" value="F:nucleic acid binding"/>
    <property type="evidence" value="ECO:0007669"/>
    <property type="project" value="InterPro"/>
</dbReference>
<evidence type="ECO:0000256" key="1">
    <source>
        <dbReference type="ARBA" id="ARBA00006738"/>
    </source>
</evidence>
<keyword evidence="3" id="KW-0255">Endonuclease</keyword>
<proteinExistence type="inferred from homology"/>
<dbReference type="PANTHER" id="PTHR34039:SF1">
    <property type="entry name" value="UPF0102 PROTEIN YRAN"/>
    <property type="match status" value="1"/>
</dbReference>
<dbReference type="Proteomes" id="UP000242520">
    <property type="component" value="Unassembled WGS sequence"/>
</dbReference>
<dbReference type="NCBIfam" id="TIGR00252">
    <property type="entry name" value="YraN family protein"/>
    <property type="match status" value="1"/>
</dbReference>
<dbReference type="GO" id="GO:0004519">
    <property type="term" value="F:endonuclease activity"/>
    <property type="evidence" value="ECO:0007669"/>
    <property type="project" value="UniProtKB-KW"/>
</dbReference>
<dbReference type="HAMAP" id="MF_00048">
    <property type="entry name" value="UPF0102"/>
    <property type="match status" value="1"/>
</dbReference>
<dbReference type="CDD" id="cd20736">
    <property type="entry name" value="PoNe_Nuclease"/>
    <property type="match status" value="1"/>
</dbReference>
<evidence type="ECO:0000313" key="3">
    <source>
        <dbReference type="EMBL" id="SHH07388.1"/>
    </source>
</evidence>
<dbReference type="PANTHER" id="PTHR34039">
    <property type="entry name" value="UPF0102 PROTEIN YRAN"/>
    <property type="match status" value="1"/>
</dbReference>
<keyword evidence="3" id="KW-0540">Nuclease</keyword>
<dbReference type="NCBIfam" id="NF009150">
    <property type="entry name" value="PRK12497.1-3"/>
    <property type="match status" value="1"/>
</dbReference>
<name>A0A1M5Q058_9FIRM</name>
<comment type="similarity">
    <text evidence="1 2">Belongs to the UPF0102 family.</text>
</comment>
<dbReference type="EMBL" id="FQXH01000007">
    <property type="protein sequence ID" value="SHH07388.1"/>
    <property type="molecule type" value="Genomic_DNA"/>
</dbReference>
<dbReference type="SUPFAM" id="SSF52980">
    <property type="entry name" value="Restriction endonuclease-like"/>
    <property type="match status" value="1"/>
</dbReference>
<dbReference type="AlphaFoldDB" id="A0A1M5Q058"/>
<dbReference type="STRING" id="1123350.SAMN02744040_00713"/>
<reference evidence="4" key="1">
    <citation type="submission" date="2016-11" db="EMBL/GenBank/DDBJ databases">
        <authorList>
            <person name="Varghese N."/>
            <person name="Submissions S."/>
        </authorList>
    </citation>
    <scope>NUCLEOTIDE SEQUENCE [LARGE SCALE GENOMIC DNA]</scope>
    <source>
        <strain evidence="4">DSM 15285</strain>
    </source>
</reference>
<dbReference type="Gene3D" id="3.40.1350.10">
    <property type="match status" value="1"/>
</dbReference>
<dbReference type="OrthoDB" id="9802516at2"/>
<keyword evidence="4" id="KW-1185">Reference proteome</keyword>